<sequence>MAPPNLQQNKPSAAVPHLPPSVRSHHSPRKRFLDGSPSNSASFESTWLDQLPKRITRGQPNLSDCHGCRTRINPSIPKDRLRTLDSYWRIVLLCKKCFNLVSSARICAYCYNETLNLDCFSCSLCARCIHKSCVLRYDHSSPWSYSLKEREKESDFSVCIDCWVPKSLKNSKSYSSVDKAVLRSRATWNRSKISLNDYDATPLEKSANGSSSESNKKILVSQKEEKKALGKTVPVNREMEMTHYVLGLAADNEANDNNRRLMARNSINCSSSSDADSVTKNMDDAGLGFEFHFCKNASPHISKSSHLENKNNIPIPNVRECFNVVSETMEYGNTFKCNEGGEIVVYKRTRLRERCDLSISEGSVCVRDKEVSSFGLSKNGNKLRTYMRTRLKRKALHVNETNNVFFSVDERCNFGNDTRVISESQSIQQGDFLQQSLPCQVSIPSRDKCDQDVTVETERGNTKEDLYMCKYSRRCRVSKPVAHHETSMHGDTLTQGLSLHEVKCDGKVTLQNKSCNSSKDRYSLKYSKRHTGLLPAPKTIAVKLDNETGMHGDALSHELPLNEVMDPLQEVIDHCQVKCDDMVTSQYESCNGKEGCYSFKYSKRHVNNPNLQNDTSDTDVRYLIKYSKRHTSPLPASKIRSLNLDHETDMRGDSMSHELPLNEVIDPYQVKCDDKVTSQTESCNEEGRYSVKYFKRRTGKVNLQKDNINMDAAYLESYARRHTGPLSECKTRPAKLDHETGMHGDDLSHELPLSEAMGPCLAKCDKVTSQHESCNEEDRYSLGYSKMYIDKANLQKDNSNIDVRYIIKYSKRHADPKKELEHQCA</sequence>
<organism evidence="2 3">
    <name type="scientific">Cuscuta australis</name>
    <dbReference type="NCBI Taxonomy" id="267555"/>
    <lineage>
        <taxon>Eukaryota</taxon>
        <taxon>Viridiplantae</taxon>
        <taxon>Streptophyta</taxon>
        <taxon>Embryophyta</taxon>
        <taxon>Tracheophyta</taxon>
        <taxon>Spermatophyta</taxon>
        <taxon>Magnoliopsida</taxon>
        <taxon>eudicotyledons</taxon>
        <taxon>Gunneridae</taxon>
        <taxon>Pentapetalae</taxon>
        <taxon>asterids</taxon>
        <taxon>lamiids</taxon>
        <taxon>Solanales</taxon>
        <taxon>Convolvulaceae</taxon>
        <taxon>Cuscuteae</taxon>
        <taxon>Cuscuta</taxon>
        <taxon>Cuscuta subgen. Grammica</taxon>
        <taxon>Cuscuta sect. Cleistogrammica</taxon>
    </lineage>
</organism>
<dbReference type="PANTHER" id="PTHR38530">
    <property type="entry name" value="OS06G0468300 PROTEIN"/>
    <property type="match status" value="1"/>
</dbReference>
<reference evidence="2 3" key="1">
    <citation type="submission" date="2018-06" db="EMBL/GenBank/DDBJ databases">
        <title>The Genome of Cuscuta australis (Dodder) Provides Insight into the Evolution of Plant Parasitism.</title>
        <authorList>
            <person name="Liu H."/>
        </authorList>
    </citation>
    <scope>NUCLEOTIDE SEQUENCE [LARGE SCALE GENOMIC DNA]</scope>
    <source>
        <strain evidence="3">cv. Yunnan</strain>
        <tissue evidence="2">Vines</tissue>
    </source>
</reference>
<protein>
    <submittedName>
        <fullName evidence="2">Uncharacterized protein</fullName>
    </submittedName>
</protein>
<evidence type="ECO:0000313" key="3">
    <source>
        <dbReference type="Proteomes" id="UP000249390"/>
    </source>
</evidence>
<proteinExistence type="predicted"/>
<gene>
    <name evidence="2" type="ORF">DM860_012912</name>
</gene>
<feature type="region of interest" description="Disordered" evidence="1">
    <location>
        <begin position="1"/>
        <end position="42"/>
    </location>
</feature>
<evidence type="ECO:0000256" key="1">
    <source>
        <dbReference type="SAM" id="MobiDB-lite"/>
    </source>
</evidence>
<accession>A0A328DYP6</accession>
<feature type="compositionally biased region" description="Polar residues" evidence="1">
    <location>
        <begin position="1"/>
        <end position="11"/>
    </location>
</feature>
<dbReference type="Proteomes" id="UP000249390">
    <property type="component" value="Unassembled WGS sequence"/>
</dbReference>
<dbReference type="AlphaFoldDB" id="A0A328DYP6"/>
<keyword evidence="3" id="KW-1185">Reference proteome</keyword>
<dbReference type="EMBL" id="NQVE01000082">
    <property type="protein sequence ID" value="RAL49479.1"/>
    <property type="molecule type" value="Genomic_DNA"/>
</dbReference>
<name>A0A328DYP6_9ASTE</name>
<comment type="caution">
    <text evidence="2">The sequence shown here is derived from an EMBL/GenBank/DDBJ whole genome shotgun (WGS) entry which is preliminary data.</text>
</comment>
<evidence type="ECO:0000313" key="2">
    <source>
        <dbReference type="EMBL" id="RAL49479.1"/>
    </source>
</evidence>